<organism evidence="1 2">
    <name type="scientific">Devosia oryzisoli</name>
    <dbReference type="NCBI Taxonomy" id="2774138"/>
    <lineage>
        <taxon>Bacteria</taxon>
        <taxon>Pseudomonadati</taxon>
        <taxon>Pseudomonadota</taxon>
        <taxon>Alphaproteobacteria</taxon>
        <taxon>Hyphomicrobiales</taxon>
        <taxon>Devosiaceae</taxon>
        <taxon>Devosia</taxon>
    </lineage>
</organism>
<comment type="caution">
    <text evidence="1">The sequence shown here is derived from an EMBL/GenBank/DDBJ whole genome shotgun (WGS) entry which is preliminary data.</text>
</comment>
<dbReference type="EMBL" id="JACYFU010000002">
    <property type="protein sequence ID" value="MBD8065955.1"/>
    <property type="molecule type" value="Genomic_DNA"/>
</dbReference>
<sequence length="65" mass="7283">MTTYKITHLSGRSDLVEDPRSLEALTVKLCQEGFLTLRVRSSGYSNSTKRISILERAVATIEPQD</sequence>
<reference evidence="1" key="1">
    <citation type="submission" date="2020-09" db="EMBL/GenBank/DDBJ databases">
        <title>Genome seq and assembly of Devosia sp.</title>
        <authorList>
            <person name="Chhetri G."/>
        </authorList>
    </citation>
    <scope>NUCLEOTIDE SEQUENCE</scope>
    <source>
        <strain evidence="1">PTR5</strain>
    </source>
</reference>
<dbReference type="RefSeq" id="WP_191775195.1">
    <property type="nucleotide sequence ID" value="NZ_JACYFU010000002.1"/>
</dbReference>
<keyword evidence="2" id="KW-1185">Reference proteome</keyword>
<proteinExistence type="predicted"/>
<gene>
    <name evidence="1" type="ORF">IC608_10765</name>
</gene>
<dbReference type="AlphaFoldDB" id="A0A927IQS7"/>
<protein>
    <submittedName>
        <fullName evidence="1">Uncharacterized protein</fullName>
    </submittedName>
</protein>
<name>A0A927IQS7_9HYPH</name>
<evidence type="ECO:0000313" key="2">
    <source>
        <dbReference type="Proteomes" id="UP000654108"/>
    </source>
</evidence>
<accession>A0A927IQS7</accession>
<evidence type="ECO:0000313" key="1">
    <source>
        <dbReference type="EMBL" id="MBD8065955.1"/>
    </source>
</evidence>
<dbReference type="Proteomes" id="UP000654108">
    <property type="component" value="Unassembled WGS sequence"/>
</dbReference>